<proteinExistence type="predicted"/>
<name>A0AAV2Q3X6_MEGNR</name>
<keyword evidence="2" id="KW-1185">Reference proteome</keyword>
<evidence type="ECO:0000313" key="1">
    <source>
        <dbReference type="EMBL" id="CAL4070268.1"/>
    </source>
</evidence>
<gene>
    <name evidence="1" type="ORF">MNOR_LOCUS8229</name>
</gene>
<comment type="caution">
    <text evidence="1">The sequence shown here is derived from an EMBL/GenBank/DDBJ whole genome shotgun (WGS) entry which is preliminary data.</text>
</comment>
<dbReference type="Proteomes" id="UP001497623">
    <property type="component" value="Unassembled WGS sequence"/>
</dbReference>
<organism evidence="1 2">
    <name type="scientific">Meganyctiphanes norvegica</name>
    <name type="common">Northern krill</name>
    <name type="synonym">Thysanopoda norvegica</name>
    <dbReference type="NCBI Taxonomy" id="48144"/>
    <lineage>
        <taxon>Eukaryota</taxon>
        <taxon>Metazoa</taxon>
        <taxon>Ecdysozoa</taxon>
        <taxon>Arthropoda</taxon>
        <taxon>Crustacea</taxon>
        <taxon>Multicrustacea</taxon>
        <taxon>Malacostraca</taxon>
        <taxon>Eumalacostraca</taxon>
        <taxon>Eucarida</taxon>
        <taxon>Euphausiacea</taxon>
        <taxon>Euphausiidae</taxon>
        <taxon>Meganyctiphanes</taxon>
    </lineage>
</organism>
<accession>A0AAV2Q3X6</accession>
<sequence length="299" mass="33855">MNTTQQHLVTSSNGSAQFDWEIDDDTNIMRGKVSIWTRPIERSKFANTEAASRLIKHLSPSTRNNTSEHTQDDESLYKPLTKHWALVFEWGEKVATYQATDVNEFLIPSWWRNYPEGNTWDTQTEIGYFYLSPNQVNYAAHYNELNGHTYTIGHTNCQEWLKVLARSLNFELPFNTILDTAPFAAILATGAELLKKHPEKFGDFLEDNPDDIASAVVDKAADVVHKIKDKGSRNKGLQDKLDIVTYPVVKSHSRKKAEEKISHAVSSGAKYAKEKPEAIVRVSKGTQLLTKGIKKMSTK</sequence>
<dbReference type="AlphaFoldDB" id="A0AAV2Q3X6"/>
<protein>
    <submittedName>
        <fullName evidence="1">Uncharacterized protein</fullName>
    </submittedName>
</protein>
<reference evidence="1 2" key="1">
    <citation type="submission" date="2024-05" db="EMBL/GenBank/DDBJ databases">
        <authorList>
            <person name="Wallberg A."/>
        </authorList>
    </citation>
    <scope>NUCLEOTIDE SEQUENCE [LARGE SCALE GENOMIC DNA]</scope>
</reference>
<dbReference type="EMBL" id="CAXKWB010003780">
    <property type="protein sequence ID" value="CAL4070268.1"/>
    <property type="molecule type" value="Genomic_DNA"/>
</dbReference>
<evidence type="ECO:0000313" key="2">
    <source>
        <dbReference type="Proteomes" id="UP001497623"/>
    </source>
</evidence>